<reference evidence="11 12" key="1">
    <citation type="submission" date="2021-01" db="EMBL/GenBank/DDBJ databases">
        <title>Genome seq and assembly of Devosia sp. LEGU1.</title>
        <authorList>
            <person name="Chhetri G."/>
        </authorList>
    </citation>
    <scope>NUCLEOTIDE SEQUENCE [LARGE SCALE GENOMIC DNA]</scope>
    <source>
        <strain evidence="11 12">LEGU1</strain>
    </source>
</reference>
<evidence type="ECO:0000313" key="12">
    <source>
        <dbReference type="Proteomes" id="UP000595857"/>
    </source>
</evidence>
<keyword evidence="5 8" id="KW-0479">Metal-binding</keyword>
<dbReference type="Gene3D" id="1.10.760.10">
    <property type="entry name" value="Cytochrome c-like domain"/>
    <property type="match status" value="1"/>
</dbReference>
<accession>A0ABX7C722</accession>
<organism evidence="11 12">
    <name type="scientific">Devosia rhizoryzae</name>
    <dbReference type="NCBI Taxonomy" id="2774137"/>
    <lineage>
        <taxon>Bacteria</taxon>
        <taxon>Pseudomonadati</taxon>
        <taxon>Pseudomonadota</taxon>
        <taxon>Alphaproteobacteria</taxon>
        <taxon>Hyphomicrobiales</taxon>
        <taxon>Devosiaceae</taxon>
        <taxon>Devosia</taxon>
    </lineage>
</organism>
<keyword evidence="12" id="KW-1185">Reference proteome</keyword>
<dbReference type="EMBL" id="CP068046">
    <property type="protein sequence ID" value="QQR40013.1"/>
    <property type="molecule type" value="Genomic_DNA"/>
</dbReference>
<dbReference type="SUPFAM" id="SSF46626">
    <property type="entry name" value="Cytochrome c"/>
    <property type="match status" value="1"/>
</dbReference>
<proteinExistence type="predicted"/>
<name>A0ABX7C722_9HYPH</name>
<evidence type="ECO:0000256" key="8">
    <source>
        <dbReference type="PROSITE-ProRule" id="PRU00433"/>
    </source>
</evidence>
<evidence type="ECO:0000259" key="10">
    <source>
        <dbReference type="PROSITE" id="PS51007"/>
    </source>
</evidence>
<evidence type="ECO:0000256" key="6">
    <source>
        <dbReference type="ARBA" id="ARBA00022982"/>
    </source>
</evidence>
<feature type="chain" id="PRO_5045186936" evidence="9">
    <location>
        <begin position="25"/>
        <end position="144"/>
    </location>
</feature>
<evidence type="ECO:0000256" key="5">
    <source>
        <dbReference type="ARBA" id="ARBA00022723"/>
    </source>
</evidence>
<keyword evidence="4" id="KW-0679">Respiratory chain</keyword>
<keyword evidence="7 8" id="KW-0408">Iron</keyword>
<evidence type="ECO:0000256" key="2">
    <source>
        <dbReference type="ARBA" id="ARBA00022448"/>
    </source>
</evidence>
<dbReference type="PANTHER" id="PTHR35008:SF4">
    <property type="entry name" value="BLL4482 PROTEIN"/>
    <property type="match status" value="1"/>
</dbReference>
<evidence type="ECO:0000256" key="4">
    <source>
        <dbReference type="ARBA" id="ARBA00022660"/>
    </source>
</evidence>
<dbReference type="InterPro" id="IPR036909">
    <property type="entry name" value="Cyt_c-like_dom_sf"/>
</dbReference>
<keyword evidence="3 8" id="KW-0349">Heme</keyword>
<protein>
    <submittedName>
        <fullName evidence="11">Cytochrome c</fullName>
    </submittedName>
</protein>
<dbReference type="PANTHER" id="PTHR35008">
    <property type="entry name" value="BLL4482 PROTEIN-RELATED"/>
    <property type="match status" value="1"/>
</dbReference>
<keyword evidence="2" id="KW-0813">Transport</keyword>
<feature type="domain" description="Cytochrome c" evidence="10">
    <location>
        <begin position="38"/>
        <end position="115"/>
    </location>
</feature>
<dbReference type="Pfam" id="PF13442">
    <property type="entry name" value="Cytochrome_CBB3"/>
    <property type="match status" value="1"/>
</dbReference>
<dbReference type="PROSITE" id="PS51257">
    <property type="entry name" value="PROKAR_LIPOPROTEIN"/>
    <property type="match status" value="1"/>
</dbReference>
<keyword evidence="6" id="KW-0249">Electron transport</keyword>
<keyword evidence="9" id="KW-0732">Signal</keyword>
<dbReference type="InterPro" id="IPR009056">
    <property type="entry name" value="Cyt_c-like_dom"/>
</dbReference>
<sequence length="144" mass="14780">MKKLASGLSAAILACALVGGTAYAQDATYQNDDASLQALIEMGGPVYNDNCAACHGANGEGGAGPSLIGSAVVKSRSALSFQILYGATDHGMPPFAPVLTDEEIAAVATYVRNSWTNEAGILLPRSVELRRAVPPEEQEGATAN</sequence>
<dbReference type="RefSeq" id="WP_201634965.1">
    <property type="nucleotide sequence ID" value="NZ_CP068046.1"/>
</dbReference>
<evidence type="ECO:0000256" key="7">
    <source>
        <dbReference type="ARBA" id="ARBA00023004"/>
    </source>
</evidence>
<evidence type="ECO:0000313" key="11">
    <source>
        <dbReference type="EMBL" id="QQR40013.1"/>
    </source>
</evidence>
<dbReference type="Proteomes" id="UP000595857">
    <property type="component" value="Chromosome"/>
</dbReference>
<gene>
    <name evidence="11" type="ORF">JI748_03065</name>
</gene>
<evidence type="ECO:0000256" key="9">
    <source>
        <dbReference type="SAM" id="SignalP"/>
    </source>
</evidence>
<dbReference type="InterPro" id="IPR051459">
    <property type="entry name" value="Cytochrome_c-type_DH"/>
</dbReference>
<dbReference type="PRINTS" id="PR00605">
    <property type="entry name" value="CYTCHROMECIC"/>
</dbReference>
<evidence type="ECO:0000256" key="1">
    <source>
        <dbReference type="ARBA" id="ARBA00001926"/>
    </source>
</evidence>
<evidence type="ECO:0000256" key="3">
    <source>
        <dbReference type="ARBA" id="ARBA00022617"/>
    </source>
</evidence>
<dbReference type="PROSITE" id="PS51007">
    <property type="entry name" value="CYTC"/>
    <property type="match status" value="1"/>
</dbReference>
<feature type="signal peptide" evidence="9">
    <location>
        <begin position="1"/>
        <end position="24"/>
    </location>
</feature>
<dbReference type="InterPro" id="IPR008168">
    <property type="entry name" value="Cyt_C_IC"/>
</dbReference>
<comment type="cofactor">
    <cofactor evidence="1">
        <name>heme c</name>
        <dbReference type="ChEBI" id="CHEBI:61717"/>
    </cofactor>
</comment>